<dbReference type="Pfam" id="PF12710">
    <property type="entry name" value="HAD"/>
    <property type="match status" value="1"/>
</dbReference>
<keyword evidence="9" id="KW-0718">Serine biosynthesis</keyword>
<evidence type="ECO:0000256" key="8">
    <source>
        <dbReference type="ARBA" id="ARBA00022842"/>
    </source>
</evidence>
<evidence type="ECO:0000313" key="10">
    <source>
        <dbReference type="EMBL" id="KAA0189152.1"/>
    </source>
</evidence>
<dbReference type="NCBIfam" id="TIGR01488">
    <property type="entry name" value="HAD-SF-IB"/>
    <property type="match status" value="1"/>
</dbReference>
<keyword evidence="6" id="KW-0479">Metal-binding</keyword>
<dbReference type="InterPro" id="IPR050582">
    <property type="entry name" value="HAD-like_SerB"/>
</dbReference>
<dbReference type="InterPro" id="IPR023214">
    <property type="entry name" value="HAD_sf"/>
</dbReference>
<comment type="pathway">
    <text evidence="2">Amino-acid biosynthesis; L-serine biosynthesis; L-serine from 3-phospho-D-glycerate: step 3/3.</text>
</comment>
<evidence type="ECO:0000256" key="3">
    <source>
        <dbReference type="ARBA" id="ARBA00012640"/>
    </source>
</evidence>
<dbReference type="GO" id="GO:0036424">
    <property type="term" value="F:L-phosphoserine phosphatase activity"/>
    <property type="evidence" value="ECO:0007669"/>
    <property type="project" value="TreeGrafter"/>
</dbReference>
<evidence type="ECO:0000313" key="11">
    <source>
        <dbReference type="Proteomes" id="UP000728185"/>
    </source>
</evidence>
<dbReference type="EMBL" id="LUCM01007960">
    <property type="protein sequence ID" value="KAA0189152.1"/>
    <property type="molecule type" value="Genomic_DNA"/>
</dbReference>
<evidence type="ECO:0000256" key="1">
    <source>
        <dbReference type="ARBA" id="ARBA00001946"/>
    </source>
</evidence>
<sequence>SSIVEKLRANGIEVYLVSGGLDLLVNQVAASLNLPQENVYSNKILFAEDGSYAGFDTSAPTSKSDGKSLVVAELIERLHTEVVIVGDGMTDARACPPASHFIGFGVNIDRASVRNVTPYFCTTMDQLEQLFQSVGLIRC</sequence>
<dbReference type="PANTHER" id="PTHR43344">
    <property type="entry name" value="PHOSPHOSERINE PHOSPHATASE"/>
    <property type="match status" value="1"/>
</dbReference>
<protein>
    <recommendedName>
        <fullName evidence="4">Phosphoserine phosphatase</fullName>
        <ecNumber evidence="3">3.1.3.3</ecNumber>
    </recommendedName>
</protein>
<keyword evidence="11" id="KW-1185">Reference proteome</keyword>
<gene>
    <name evidence="10" type="ORF">FBUS_05043</name>
</gene>
<dbReference type="AlphaFoldDB" id="A0A8E0VH28"/>
<proteinExistence type="predicted"/>
<dbReference type="SUPFAM" id="SSF56784">
    <property type="entry name" value="HAD-like"/>
    <property type="match status" value="1"/>
</dbReference>
<accession>A0A8E0VH28</accession>
<reference evidence="10" key="1">
    <citation type="submission" date="2019-05" db="EMBL/GenBank/DDBJ databases">
        <title>Annotation for the trematode Fasciolopsis buski.</title>
        <authorList>
            <person name="Choi Y.-J."/>
        </authorList>
    </citation>
    <scope>NUCLEOTIDE SEQUENCE</scope>
    <source>
        <strain evidence="10">HT</strain>
        <tissue evidence="10">Whole worm</tissue>
    </source>
</reference>
<dbReference type="Gene3D" id="3.40.50.1000">
    <property type="entry name" value="HAD superfamily/HAD-like"/>
    <property type="match status" value="1"/>
</dbReference>
<organism evidence="10 11">
    <name type="scientific">Fasciolopsis buskii</name>
    <dbReference type="NCBI Taxonomy" id="27845"/>
    <lineage>
        <taxon>Eukaryota</taxon>
        <taxon>Metazoa</taxon>
        <taxon>Spiralia</taxon>
        <taxon>Lophotrochozoa</taxon>
        <taxon>Platyhelminthes</taxon>
        <taxon>Trematoda</taxon>
        <taxon>Digenea</taxon>
        <taxon>Plagiorchiida</taxon>
        <taxon>Echinostomata</taxon>
        <taxon>Echinostomatoidea</taxon>
        <taxon>Fasciolidae</taxon>
        <taxon>Fasciolopsis</taxon>
    </lineage>
</organism>
<evidence type="ECO:0000256" key="7">
    <source>
        <dbReference type="ARBA" id="ARBA00022801"/>
    </source>
</evidence>
<dbReference type="GO" id="GO:0000287">
    <property type="term" value="F:magnesium ion binding"/>
    <property type="evidence" value="ECO:0007669"/>
    <property type="project" value="TreeGrafter"/>
</dbReference>
<dbReference type="EC" id="3.1.3.3" evidence="3"/>
<comment type="caution">
    <text evidence="10">The sequence shown here is derived from an EMBL/GenBank/DDBJ whole genome shotgun (WGS) entry which is preliminary data.</text>
</comment>
<keyword evidence="7" id="KW-0378">Hydrolase</keyword>
<keyword evidence="8" id="KW-0460">Magnesium</keyword>
<dbReference type="OrthoDB" id="27226at2759"/>
<name>A0A8E0VH28_9TREM</name>
<dbReference type="PANTHER" id="PTHR43344:SF2">
    <property type="entry name" value="PHOSPHOSERINE PHOSPHATASE"/>
    <property type="match status" value="1"/>
</dbReference>
<dbReference type="GO" id="GO:0005737">
    <property type="term" value="C:cytoplasm"/>
    <property type="evidence" value="ECO:0007669"/>
    <property type="project" value="TreeGrafter"/>
</dbReference>
<dbReference type="GO" id="GO:0006564">
    <property type="term" value="P:L-serine biosynthetic process"/>
    <property type="evidence" value="ECO:0007669"/>
    <property type="project" value="UniProtKB-KW"/>
</dbReference>
<keyword evidence="5" id="KW-0028">Amino-acid biosynthesis</keyword>
<evidence type="ECO:0000256" key="4">
    <source>
        <dbReference type="ARBA" id="ARBA00015196"/>
    </source>
</evidence>
<evidence type="ECO:0000256" key="6">
    <source>
        <dbReference type="ARBA" id="ARBA00022723"/>
    </source>
</evidence>
<dbReference type="InterPro" id="IPR036412">
    <property type="entry name" value="HAD-like_sf"/>
</dbReference>
<comment type="cofactor">
    <cofactor evidence="1">
        <name>Mg(2+)</name>
        <dbReference type="ChEBI" id="CHEBI:18420"/>
    </cofactor>
</comment>
<evidence type="ECO:0000256" key="5">
    <source>
        <dbReference type="ARBA" id="ARBA00022605"/>
    </source>
</evidence>
<evidence type="ECO:0000256" key="2">
    <source>
        <dbReference type="ARBA" id="ARBA00005135"/>
    </source>
</evidence>
<dbReference type="Proteomes" id="UP000728185">
    <property type="component" value="Unassembled WGS sequence"/>
</dbReference>
<evidence type="ECO:0000256" key="9">
    <source>
        <dbReference type="ARBA" id="ARBA00023299"/>
    </source>
</evidence>
<feature type="non-terminal residue" evidence="10">
    <location>
        <position position="139"/>
    </location>
</feature>